<evidence type="ECO:0000313" key="12">
    <source>
        <dbReference type="Proteomes" id="UP000075806"/>
    </source>
</evidence>
<evidence type="ECO:0000256" key="5">
    <source>
        <dbReference type="ARBA" id="ARBA00029447"/>
    </source>
</evidence>
<evidence type="ECO:0000256" key="2">
    <source>
        <dbReference type="ARBA" id="ARBA00022475"/>
    </source>
</evidence>
<evidence type="ECO:0000313" key="11">
    <source>
        <dbReference type="EMBL" id="KYG28111.1"/>
    </source>
</evidence>
<feature type="domain" description="Methyl-accepting transducer" evidence="9">
    <location>
        <begin position="273"/>
        <end position="509"/>
    </location>
</feature>
<dbReference type="SMART" id="SM00304">
    <property type="entry name" value="HAMP"/>
    <property type="match status" value="1"/>
</dbReference>
<dbReference type="InterPro" id="IPR004089">
    <property type="entry name" value="MCPsignal_dom"/>
</dbReference>
<feature type="domain" description="HAMP" evidence="10">
    <location>
        <begin position="201"/>
        <end position="254"/>
    </location>
</feature>
<protein>
    <recommendedName>
        <fullName evidence="13">Chemotaxis protein</fullName>
    </recommendedName>
</protein>
<dbReference type="CDD" id="cd06225">
    <property type="entry name" value="HAMP"/>
    <property type="match status" value="1"/>
</dbReference>
<dbReference type="STRING" id="519424.AZF04_09410"/>
<dbReference type="SUPFAM" id="SSF58104">
    <property type="entry name" value="Methyl-accepting chemotaxis protein (MCP) signaling domain"/>
    <property type="match status" value="1"/>
</dbReference>
<dbReference type="RefSeq" id="WP_061949535.1">
    <property type="nucleotide sequence ID" value="NZ_LTAO01000034.1"/>
</dbReference>
<keyword evidence="12" id="KW-1185">Reference proteome</keyword>
<proteinExistence type="inferred from homology"/>
<evidence type="ECO:0000256" key="4">
    <source>
        <dbReference type="ARBA" id="ARBA00023224"/>
    </source>
</evidence>
<name>A0A161PA72_9BACI</name>
<dbReference type="CDD" id="cd11386">
    <property type="entry name" value="MCP_signal"/>
    <property type="match status" value="1"/>
</dbReference>
<dbReference type="Proteomes" id="UP000075806">
    <property type="component" value="Unassembled WGS sequence"/>
</dbReference>
<dbReference type="Gene3D" id="6.10.340.10">
    <property type="match status" value="1"/>
</dbReference>
<dbReference type="GO" id="GO:0007165">
    <property type="term" value="P:signal transduction"/>
    <property type="evidence" value="ECO:0007669"/>
    <property type="project" value="UniProtKB-KW"/>
</dbReference>
<dbReference type="AlphaFoldDB" id="A0A161PA72"/>
<keyword evidence="8" id="KW-0812">Transmembrane</keyword>
<comment type="caution">
    <text evidence="11">The sequence shown here is derived from an EMBL/GenBank/DDBJ whole genome shotgun (WGS) entry which is preliminary data.</text>
</comment>
<dbReference type="PROSITE" id="PS50885">
    <property type="entry name" value="HAMP"/>
    <property type="match status" value="1"/>
</dbReference>
<keyword evidence="3 8" id="KW-0472">Membrane</keyword>
<comment type="similarity">
    <text evidence="5">Belongs to the methyl-accepting chemotaxis (MCP) protein family.</text>
</comment>
<organism evidence="11 12">
    <name type="scientific">Alkalihalobacillus trypoxylicola</name>
    <dbReference type="NCBI Taxonomy" id="519424"/>
    <lineage>
        <taxon>Bacteria</taxon>
        <taxon>Bacillati</taxon>
        <taxon>Bacillota</taxon>
        <taxon>Bacilli</taxon>
        <taxon>Bacillales</taxon>
        <taxon>Bacillaceae</taxon>
        <taxon>Alkalihalobacillus</taxon>
    </lineage>
</organism>
<evidence type="ECO:0000256" key="7">
    <source>
        <dbReference type="SAM" id="Coils"/>
    </source>
</evidence>
<keyword evidence="8" id="KW-1133">Transmembrane helix</keyword>
<dbReference type="InterPro" id="IPR003660">
    <property type="entry name" value="HAMP_dom"/>
</dbReference>
<evidence type="ECO:0000256" key="1">
    <source>
        <dbReference type="ARBA" id="ARBA00004236"/>
    </source>
</evidence>
<dbReference type="PANTHER" id="PTHR32089:SF112">
    <property type="entry name" value="LYSOZYME-LIKE PROTEIN-RELATED"/>
    <property type="match status" value="1"/>
</dbReference>
<dbReference type="Gene3D" id="1.10.287.950">
    <property type="entry name" value="Methyl-accepting chemotaxis protein"/>
    <property type="match status" value="1"/>
</dbReference>
<dbReference type="SMART" id="SM00283">
    <property type="entry name" value="MA"/>
    <property type="match status" value="1"/>
</dbReference>
<dbReference type="EMBL" id="LTAO01000034">
    <property type="protein sequence ID" value="KYG28111.1"/>
    <property type="molecule type" value="Genomic_DNA"/>
</dbReference>
<dbReference type="Pfam" id="PF00015">
    <property type="entry name" value="MCPsignal"/>
    <property type="match status" value="1"/>
</dbReference>
<sequence length="565" mass="62681">MKSIRQKLLSVFGVILVFFLGLSIFIIFTLAISNENMNTMKEADFNRLLLQEDMSYHITNRLALVRSYLLVGDLSTLSRINEANESIVQIEAALNEMGEDERVSGAMQKAHQWMDIVENEVFPLYERNDMESAVTLLNETVTPLAQEIRTDFQLLSEVQRIHMNTTLDDNFSLLERLQLIVIIAVIAMSIIFIVLILWLASAITRPLKQLVKEADLIANSDLTSEDITIKTKDELFVLGQSFNKMKQSLKRLITESVNVSGNVAASSQQLSASSEETSAATNQIAEIVQSLSQNAEKSATLSQNSLESSEQMVLSVEHITKATHSVQHTSKEMENRSNDGREMIHKTIEQMNTIDTTVESTTKTMEELEKQAEKIGTILDMITSISEQTNLLSLNAAIEAARAGESGKGFAVVANEVRKLAEQSKQSVTEIDDLLSGIQNKTTEAVRQMQQGQEEVTKGTELMRDVDHSFGEISLSISQVNKEVETVVASSDKITTQTKHLQNQMISLKNSAKVTLEETEDAVANTEEQLSAMEEVAASAQILSDLAINLNEEISIFKVTKKGSK</sequence>
<dbReference type="Pfam" id="PF00672">
    <property type="entry name" value="HAMP"/>
    <property type="match status" value="1"/>
</dbReference>
<evidence type="ECO:0000256" key="3">
    <source>
        <dbReference type="ARBA" id="ARBA00023136"/>
    </source>
</evidence>
<evidence type="ECO:0000259" key="10">
    <source>
        <dbReference type="PROSITE" id="PS50885"/>
    </source>
</evidence>
<evidence type="ECO:0000259" key="9">
    <source>
        <dbReference type="PROSITE" id="PS50111"/>
    </source>
</evidence>
<dbReference type="PROSITE" id="PS50111">
    <property type="entry name" value="CHEMOTAXIS_TRANSDUC_2"/>
    <property type="match status" value="1"/>
</dbReference>
<keyword evidence="4 6" id="KW-0807">Transducer</keyword>
<evidence type="ECO:0008006" key="13">
    <source>
        <dbReference type="Google" id="ProtNLM"/>
    </source>
</evidence>
<evidence type="ECO:0000256" key="6">
    <source>
        <dbReference type="PROSITE-ProRule" id="PRU00284"/>
    </source>
</evidence>
<accession>A0A161PA72</accession>
<comment type="subcellular location">
    <subcellularLocation>
        <location evidence="1">Cell membrane</location>
    </subcellularLocation>
</comment>
<reference evidence="11" key="1">
    <citation type="submission" date="2016-02" db="EMBL/GenBank/DDBJ databases">
        <title>Genome sequence of Bacillus trypoxylicola KCTC 13244(T).</title>
        <authorList>
            <person name="Jeong H."/>
            <person name="Park S.-H."/>
            <person name="Choi S.-K."/>
        </authorList>
    </citation>
    <scope>NUCLEOTIDE SEQUENCE [LARGE SCALE GENOMIC DNA]</scope>
    <source>
        <strain evidence="11">KCTC 13244</strain>
    </source>
</reference>
<dbReference type="OrthoDB" id="2168386at2"/>
<gene>
    <name evidence="11" type="ORF">AZF04_09410</name>
</gene>
<dbReference type="GO" id="GO:0005886">
    <property type="term" value="C:plasma membrane"/>
    <property type="evidence" value="ECO:0007669"/>
    <property type="project" value="UniProtKB-SubCell"/>
</dbReference>
<feature type="transmembrane region" description="Helical" evidence="8">
    <location>
        <begin position="177"/>
        <end position="200"/>
    </location>
</feature>
<feature type="transmembrane region" description="Helical" evidence="8">
    <location>
        <begin position="12"/>
        <end position="32"/>
    </location>
</feature>
<keyword evidence="2" id="KW-1003">Cell membrane</keyword>
<feature type="coiled-coil region" evidence="7">
    <location>
        <begin position="509"/>
        <end position="543"/>
    </location>
</feature>
<dbReference type="PANTHER" id="PTHR32089">
    <property type="entry name" value="METHYL-ACCEPTING CHEMOTAXIS PROTEIN MCPB"/>
    <property type="match status" value="1"/>
</dbReference>
<keyword evidence="7" id="KW-0175">Coiled coil</keyword>
<evidence type="ECO:0000256" key="8">
    <source>
        <dbReference type="SAM" id="Phobius"/>
    </source>
</evidence>